<proteinExistence type="predicted"/>
<dbReference type="EMBL" id="NESP01000001">
    <property type="protein sequence ID" value="PUE58885.1"/>
    <property type="molecule type" value="Genomic_DNA"/>
</dbReference>
<accession>A0A315EQ37</accession>
<evidence type="ECO:0000313" key="1">
    <source>
        <dbReference type="EMBL" id="PUE58885.1"/>
    </source>
</evidence>
<name>A0A315EQ37_9BURK</name>
<dbReference type="Proteomes" id="UP000251341">
    <property type="component" value="Unassembled WGS sequence"/>
</dbReference>
<gene>
    <name evidence="1" type="ORF">B9Z44_04325</name>
</gene>
<reference evidence="1 2" key="1">
    <citation type="submission" date="2017-04" db="EMBL/GenBank/DDBJ databases">
        <title>Unexpected and diverse lifestyles within the genus Limnohabitans.</title>
        <authorList>
            <person name="Kasalicky V."/>
            <person name="Mehrshad M."/>
            <person name="Andrei S.-A."/>
            <person name="Salcher M."/>
            <person name="Kratochvilova H."/>
            <person name="Simek K."/>
            <person name="Ghai R."/>
        </authorList>
    </citation>
    <scope>NUCLEOTIDE SEQUENCE [LARGE SCALE GENOMIC DNA]</scope>
    <source>
        <strain evidence="1 2">MWH-C5</strain>
    </source>
</reference>
<keyword evidence="2" id="KW-1185">Reference proteome</keyword>
<evidence type="ECO:0000313" key="2">
    <source>
        <dbReference type="Proteomes" id="UP000251341"/>
    </source>
</evidence>
<protein>
    <recommendedName>
        <fullName evidence="3">Glycoside hydrolase family 19 catalytic domain-containing protein</fullName>
    </recommendedName>
</protein>
<organism evidence="1 2">
    <name type="scientific">Limnohabitans curvus</name>
    <dbReference type="NCBI Taxonomy" id="323423"/>
    <lineage>
        <taxon>Bacteria</taxon>
        <taxon>Pseudomonadati</taxon>
        <taxon>Pseudomonadota</taxon>
        <taxon>Betaproteobacteria</taxon>
        <taxon>Burkholderiales</taxon>
        <taxon>Comamonadaceae</taxon>
        <taxon>Limnohabitans</taxon>
    </lineage>
</organism>
<comment type="caution">
    <text evidence="1">The sequence shown here is derived from an EMBL/GenBank/DDBJ whole genome shotgun (WGS) entry which is preliminary data.</text>
</comment>
<dbReference type="AlphaFoldDB" id="A0A315EQ37"/>
<dbReference type="Gene3D" id="1.10.530.10">
    <property type="match status" value="1"/>
</dbReference>
<dbReference type="SUPFAM" id="SSF53955">
    <property type="entry name" value="Lysozyme-like"/>
    <property type="match status" value="1"/>
</dbReference>
<evidence type="ECO:0008006" key="3">
    <source>
        <dbReference type="Google" id="ProtNLM"/>
    </source>
</evidence>
<sequence length="83" mass="9623">MLEQPDLLIQMPDAVRSAVWFWLRNKCYELADKGLDNTCIDAVTKVVNSGEIRKYERGGYNNASNNPVLKRREYTKLAYHAFI</sequence>
<dbReference type="InterPro" id="IPR023346">
    <property type="entry name" value="Lysozyme-like_dom_sf"/>
</dbReference>